<dbReference type="InterPro" id="IPR021109">
    <property type="entry name" value="Peptidase_aspartic_dom_sf"/>
</dbReference>
<dbReference type="Proteomes" id="UP001567538">
    <property type="component" value="Unassembled WGS sequence"/>
</dbReference>
<evidence type="ECO:0000259" key="10">
    <source>
        <dbReference type="PROSITE" id="PS50878"/>
    </source>
</evidence>
<dbReference type="GO" id="GO:0008233">
    <property type="term" value="F:peptidase activity"/>
    <property type="evidence" value="ECO:0007669"/>
    <property type="project" value="UniProtKB-KW"/>
</dbReference>
<evidence type="ECO:0000256" key="8">
    <source>
        <dbReference type="ARBA" id="ARBA00023268"/>
    </source>
</evidence>
<dbReference type="InterPro" id="IPR041577">
    <property type="entry name" value="RT_RNaseH_2"/>
</dbReference>
<dbReference type="InterPro" id="IPR043128">
    <property type="entry name" value="Rev_trsase/Diguanyl_cyclase"/>
</dbReference>
<keyword evidence="12" id="KW-1185">Reference proteome</keyword>
<gene>
    <name evidence="11" type="ORF">AAHA92_03595</name>
</gene>
<dbReference type="FunFam" id="3.10.10.10:FF:000007">
    <property type="entry name" value="Retrovirus-related Pol polyprotein from transposon 17.6-like Protein"/>
    <property type="match status" value="1"/>
</dbReference>
<reference evidence="11 12" key="1">
    <citation type="submission" date="2024-06" db="EMBL/GenBank/DDBJ databases">
        <title>A chromosome level genome sequence of Diviner's sage (Salvia divinorum).</title>
        <authorList>
            <person name="Ford S.A."/>
            <person name="Ro D.-K."/>
            <person name="Ness R.W."/>
            <person name="Phillips M.A."/>
        </authorList>
    </citation>
    <scope>NUCLEOTIDE SEQUENCE [LARGE SCALE GENOMIC DNA]</scope>
    <source>
        <strain evidence="11">SAF-2024a</strain>
        <tissue evidence="11">Leaf</tissue>
    </source>
</reference>
<dbReference type="Pfam" id="PF17919">
    <property type="entry name" value="RT_RNaseH_2"/>
    <property type="match status" value="1"/>
</dbReference>
<keyword evidence="7" id="KW-0695">RNA-directed DNA polymerase</keyword>
<evidence type="ECO:0000256" key="3">
    <source>
        <dbReference type="ARBA" id="ARBA00022695"/>
    </source>
</evidence>
<feature type="compositionally biased region" description="Basic and acidic residues" evidence="9">
    <location>
        <begin position="145"/>
        <end position="158"/>
    </location>
</feature>
<evidence type="ECO:0000256" key="2">
    <source>
        <dbReference type="ARBA" id="ARBA00022679"/>
    </source>
</evidence>
<comment type="caution">
    <text evidence="11">The sequence shown here is derived from an EMBL/GenBank/DDBJ whole genome shotgun (WGS) entry which is preliminary data.</text>
</comment>
<feature type="region of interest" description="Disordered" evidence="9">
    <location>
        <begin position="373"/>
        <end position="411"/>
    </location>
</feature>
<evidence type="ECO:0000313" key="12">
    <source>
        <dbReference type="Proteomes" id="UP001567538"/>
    </source>
</evidence>
<dbReference type="FunFam" id="3.30.70.270:FF:000020">
    <property type="entry name" value="Transposon Tf2-6 polyprotein-like Protein"/>
    <property type="match status" value="1"/>
</dbReference>
<feature type="region of interest" description="Disordered" evidence="9">
    <location>
        <begin position="1"/>
        <end position="39"/>
    </location>
</feature>
<keyword evidence="2" id="KW-0808">Transferase</keyword>
<dbReference type="FunFam" id="3.10.20.370:FF:000001">
    <property type="entry name" value="Retrovirus-related Pol polyprotein from transposon 17.6-like protein"/>
    <property type="match status" value="1"/>
</dbReference>
<dbReference type="PANTHER" id="PTHR37984">
    <property type="entry name" value="PROTEIN CBG26694"/>
    <property type="match status" value="1"/>
</dbReference>
<dbReference type="PROSITE" id="PS50878">
    <property type="entry name" value="RT_POL"/>
    <property type="match status" value="1"/>
</dbReference>
<feature type="region of interest" description="Disordered" evidence="9">
    <location>
        <begin position="94"/>
        <end position="191"/>
    </location>
</feature>
<dbReference type="Pfam" id="PF08284">
    <property type="entry name" value="RVP_2"/>
    <property type="match status" value="1"/>
</dbReference>
<dbReference type="Gene3D" id="2.40.70.10">
    <property type="entry name" value="Acid Proteases"/>
    <property type="match status" value="1"/>
</dbReference>
<sequence length="1128" mass="128687">MASELPVRQTMTPLNLGPPQRQNNGDHREIGGTSSAADPITLGFQQMNARFDNLDRRVESLERPQVTNKDLDDYEFDAADQEWEEYRRADRRDRYLEDQPFNPRGRGRGRNTRGGRSDRFGGGGYHDRGGRLQRRNDQGVRQNRRRDNWDPPLHRQDAWGDDDEYDDHAPTCWDPPQRRGRYNRQQYDQPKDVTMKAPHFDGSDATNWISRVQYYFDHKMIPEADRLHYVVMLFEPPASEWIFNYRNNNGLVTWPEFLEDVRHRFDPQSFKNFTGLIAKLVQTTTVADYQATFERYLNRVNNLTEEALIPIFIQGLKQPIQEKVELQHAGSLAEAMALALRLAATQDDRPHQSSTFSRRQWSGKENRFIAAALPGPTATTGGPNQTGETPGREVDRPRVQPNRVSNAEKSERSRRGLCWHCPEKWVPGHSCKVKLLCYMDDDLEMAQKDDSGECFPNDEVITADLSHLHALDGKGSSKPFMVQGNVGRTAVQVLIDTGATLDFLHPRIAERLQMELTPIRPFRVLVGNGASLICTHISRGTKLTLQGTLFLVDLHILAHHGPDVILGMKWLESLGKISANFVEKTLEFTMEGQAVFLRGMMPGPKQISLHSLSVLTAQAAEHEFYEIVPFDCNMGLTDSSTSDEFHADLPSEVLTVLQGYRSVFDQPRGLPPSRLFDHRIHLLPNTKPVNVRPYRYPYFQKAEIERQVRDMLEQGIIRHSQSPFSSPVLLIRKKDGTFRFCIDYRALNKATVPDHFPIPTADELFDELGKAKYFTKLDLRSGYHQLRMHEADIFKTAFRTHEGHFEFLVMPFGLTNAPSTFQAAMNTIFRPLLRQCVIVFFDDILVYSPTLELHGAHLAAVLELLRSNKFFVKLSKCSFCSLTVEYLGHVISDGQLKADSAKLDAMTAWPTPRTVKQLRGFLGLTGYYRRFVEHYAMVAAPLTDLLKKEAFVWSDGAEAAFATLKRAMTSAPVLRLPDFDLQFCMETDASDVGIGAVLMQNSHPIAFFSKKLGPRRRVASTYHKELYAIVEAVQKWRQYLLGREFVIRTDQKSLKELLQQVVQTPDQQLYVRKRMGYKFVIEYKRGITNKAADALSRQHESEENQPEGAVLDVSREGQPTAVQDEAGE</sequence>
<dbReference type="InterPro" id="IPR045358">
    <property type="entry name" value="Ty3_capsid"/>
</dbReference>
<keyword evidence="8" id="KW-0511">Multifunctional enzyme</keyword>
<keyword evidence="3" id="KW-0548">Nucleotidyltransferase</keyword>
<dbReference type="SUPFAM" id="SSF50630">
    <property type="entry name" value="Acid proteases"/>
    <property type="match status" value="1"/>
</dbReference>
<dbReference type="GO" id="GO:0003964">
    <property type="term" value="F:RNA-directed DNA polymerase activity"/>
    <property type="evidence" value="ECO:0007669"/>
    <property type="project" value="UniProtKB-KW"/>
</dbReference>
<evidence type="ECO:0000256" key="7">
    <source>
        <dbReference type="ARBA" id="ARBA00022918"/>
    </source>
</evidence>
<evidence type="ECO:0000256" key="4">
    <source>
        <dbReference type="ARBA" id="ARBA00022722"/>
    </source>
</evidence>
<dbReference type="Gene3D" id="3.10.10.10">
    <property type="entry name" value="HIV Type 1 Reverse Transcriptase, subunit A, domain 1"/>
    <property type="match status" value="1"/>
</dbReference>
<evidence type="ECO:0000256" key="1">
    <source>
        <dbReference type="ARBA" id="ARBA00022670"/>
    </source>
</evidence>
<dbReference type="GO" id="GO:0006508">
    <property type="term" value="P:proteolysis"/>
    <property type="evidence" value="ECO:0007669"/>
    <property type="project" value="UniProtKB-KW"/>
</dbReference>
<dbReference type="AlphaFoldDB" id="A0ABD1ILT9"/>
<feature type="compositionally biased region" description="Low complexity" evidence="9">
    <location>
        <begin position="373"/>
        <end position="383"/>
    </location>
</feature>
<evidence type="ECO:0000256" key="9">
    <source>
        <dbReference type="SAM" id="MobiDB-lite"/>
    </source>
</evidence>
<feature type="domain" description="Reverse transcriptase" evidence="10">
    <location>
        <begin position="712"/>
        <end position="891"/>
    </location>
</feature>
<dbReference type="CDD" id="cd09274">
    <property type="entry name" value="RNase_HI_RT_Ty3"/>
    <property type="match status" value="1"/>
</dbReference>
<name>A0ABD1ILT9_SALDI</name>
<keyword evidence="5" id="KW-0255">Endonuclease</keyword>
<feature type="region of interest" description="Disordered" evidence="9">
    <location>
        <begin position="1093"/>
        <end position="1128"/>
    </location>
</feature>
<dbReference type="Pfam" id="PF19259">
    <property type="entry name" value="Ty3_capsid"/>
    <property type="match status" value="1"/>
</dbReference>
<organism evidence="11 12">
    <name type="scientific">Salvia divinorum</name>
    <name type="common">Maria pastora</name>
    <name type="synonym">Diviner's sage</name>
    <dbReference type="NCBI Taxonomy" id="28513"/>
    <lineage>
        <taxon>Eukaryota</taxon>
        <taxon>Viridiplantae</taxon>
        <taxon>Streptophyta</taxon>
        <taxon>Embryophyta</taxon>
        <taxon>Tracheophyta</taxon>
        <taxon>Spermatophyta</taxon>
        <taxon>Magnoliopsida</taxon>
        <taxon>eudicotyledons</taxon>
        <taxon>Gunneridae</taxon>
        <taxon>Pentapetalae</taxon>
        <taxon>asterids</taxon>
        <taxon>lamiids</taxon>
        <taxon>Lamiales</taxon>
        <taxon>Lamiaceae</taxon>
        <taxon>Nepetoideae</taxon>
        <taxon>Mentheae</taxon>
        <taxon>Salviinae</taxon>
        <taxon>Salvia</taxon>
        <taxon>Salvia subgen. Calosphace</taxon>
    </lineage>
</organism>
<proteinExistence type="predicted"/>
<feature type="compositionally biased region" description="Basic and acidic residues" evidence="9">
    <location>
        <begin position="115"/>
        <end position="138"/>
    </location>
</feature>
<dbReference type="InterPro" id="IPR000477">
    <property type="entry name" value="RT_dom"/>
</dbReference>
<dbReference type="SUPFAM" id="SSF56672">
    <property type="entry name" value="DNA/RNA polymerases"/>
    <property type="match status" value="1"/>
</dbReference>
<dbReference type="Gene3D" id="3.30.70.270">
    <property type="match status" value="2"/>
</dbReference>
<keyword evidence="1" id="KW-0645">Protease</keyword>
<dbReference type="CDD" id="cd00303">
    <property type="entry name" value="retropepsin_like"/>
    <property type="match status" value="1"/>
</dbReference>
<dbReference type="Gene3D" id="3.10.20.370">
    <property type="match status" value="1"/>
</dbReference>
<dbReference type="GO" id="GO:0004519">
    <property type="term" value="F:endonuclease activity"/>
    <property type="evidence" value="ECO:0007669"/>
    <property type="project" value="UniProtKB-KW"/>
</dbReference>
<accession>A0ABD1ILT9</accession>
<dbReference type="EMBL" id="JBEAFC010000002">
    <property type="protein sequence ID" value="KAL1568196.1"/>
    <property type="molecule type" value="Genomic_DNA"/>
</dbReference>
<protein>
    <recommendedName>
        <fullName evidence="10">Reverse transcriptase domain-containing protein</fullName>
    </recommendedName>
</protein>
<dbReference type="Pfam" id="PF00078">
    <property type="entry name" value="RVT_1"/>
    <property type="match status" value="1"/>
</dbReference>
<dbReference type="InterPro" id="IPR050951">
    <property type="entry name" value="Retrovirus_Pol_polyprotein"/>
</dbReference>
<keyword evidence="6" id="KW-0378">Hydrolase</keyword>
<dbReference type="CDD" id="cd01647">
    <property type="entry name" value="RT_LTR"/>
    <property type="match status" value="1"/>
</dbReference>
<evidence type="ECO:0000256" key="5">
    <source>
        <dbReference type="ARBA" id="ARBA00022759"/>
    </source>
</evidence>
<evidence type="ECO:0000313" key="11">
    <source>
        <dbReference type="EMBL" id="KAL1568196.1"/>
    </source>
</evidence>
<evidence type="ECO:0000256" key="6">
    <source>
        <dbReference type="ARBA" id="ARBA00022801"/>
    </source>
</evidence>
<dbReference type="InterPro" id="IPR043502">
    <property type="entry name" value="DNA/RNA_pol_sf"/>
</dbReference>
<keyword evidence="4" id="KW-0540">Nuclease</keyword>
<dbReference type="PANTHER" id="PTHR37984:SF5">
    <property type="entry name" value="PROTEIN NYNRIN-LIKE"/>
    <property type="match status" value="1"/>
</dbReference>